<sequence>MTTSDVRRRRLSPDARREQILLAAERLFADRPFADVSTTELAREAGIARGLLNHYFGDKRALYLEVVRRAALLPTIEDVPLPTGPLTDRVDVAVRWFLSSWTPERASYITVRAAEGVGEDPEVLAILDAGADVAAGRVLEMVGGDPEDAASRAVIRSFGELARGAIKEWVREEALTREQAHLLLREALLALVERVLPELDGARANR</sequence>
<evidence type="ECO:0000313" key="4">
    <source>
        <dbReference type="EMBL" id="THV16068.1"/>
    </source>
</evidence>
<dbReference type="SUPFAM" id="SSF46689">
    <property type="entry name" value="Homeodomain-like"/>
    <property type="match status" value="1"/>
</dbReference>
<feature type="DNA-binding region" description="H-T-H motif" evidence="2">
    <location>
        <begin position="37"/>
        <end position="56"/>
    </location>
</feature>
<organism evidence="4 5">
    <name type="scientific">Nocardioides caeni</name>
    <dbReference type="NCBI Taxonomy" id="574700"/>
    <lineage>
        <taxon>Bacteria</taxon>
        <taxon>Bacillati</taxon>
        <taxon>Actinomycetota</taxon>
        <taxon>Actinomycetes</taxon>
        <taxon>Propionibacteriales</taxon>
        <taxon>Nocardioidaceae</taxon>
        <taxon>Nocardioides</taxon>
    </lineage>
</organism>
<dbReference type="OrthoDB" id="8479950at2"/>
<dbReference type="GO" id="GO:0000976">
    <property type="term" value="F:transcription cis-regulatory region binding"/>
    <property type="evidence" value="ECO:0007669"/>
    <property type="project" value="TreeGrafter"/>
</dbReference>
<protein>
    <submittedName>
        <fullName evidence="4">TetR/AcrR family transcriptional regulator</fullName>
    </submittedName>
</protein>
<gene>
    <name evidence="4" type="ORF">E9934_06960</name>
</gene>
<dbReference type="EMBL" id="STGW01000003">
    <property type="protein sequence ID" value="THV16068.1"/>
    <property type="molecule type" value="Genomic_DNA"/>
</dbReference>
<dbReference type="AlphaFoldDB" id="A0A4S8NHI3"/>
<dbReference type="PANTHER" id="PTHR30055:SF226">
    <property type="entry name" value="HTH-TYPE TRANSCRIPTIONAL REGULATOR PKSA"/>
    <property type="match status" value="1"/>
</dbReference>
<evidence type="ECO:0000313" key="5">
    <source>
        <dbReference type="Proteomes" id="UP000307087"/>
    </source>
</evidence>
<dbReference type="InterPro" id="IPR009057">
    <property type="entry name" value="Homeodomain-like_sf"/>
</dbReference>
<dbReference type="Proteomes" id="UP000307087">
    <property type="component" value="Unassembled WGS sequence"/>
</dbReference>
<comment type="caution">
    <text evidence="4">The sequence shown here is derived from an EMBL/GenBank/DDBJ whole genome shotgun (WGS) entry which is preliminary data.</text>
</comment>
<dbReference type="InterPro" id="IPR050109">
    <property type="entry name" value="HTH-type_TetR-like_transc_reg"/>
</dbReference>
<dbReference type="RefSeq" id="WP_136562163.1">
    <property type="nucleotide sequence ID" value="NZ_BAABLS010000010.1"/>
</dbReference>
<dbReference type="PANTHER" id="PTHR30055">
    <property type="entry name" value="HTH-TYPE TRANSCRIPTIONAL REGULATOR RUTR"/>
    <property type="match status" value="1"/>
</dbReference>
<evidence type="ECO:0000259" key="3">
    <source>
        <dbReference type="PROSITE" id="PS50977"/>
    </source>
</evidence>
<name>A0A4S8NHI3_9ACTN</name>
<accession>A0A4S8NHI3</accession>
<evidence type="ECO:0000256" key="1">
    <source>
        <dbReference type="ARBA" id="ARBA00023125"/>
    </source>
</evidence>
<dbReference type="InterPro" id="IPR001647">
    <property type="entry name" value="HTH_TetR"/>
</dbReference>
<dbReference type="Pfam" id="PF00440">
    <property type="entry name" value="TetR_N"/>
    <property type="match status" value="1"/>
</dbReference>
<keyword evidence="5" id="KW-1185">Reference proteome</keyword>
<dbReference type="GO" id="GO:0003700">
    <property type="term" value="F:DNA-binding transcription factor activity"/>
    <property type="evidence" value="ECO:0007669"/>
    <property type="project" value="TreeGrafter"/>
</dbReference>
<keyword evidence="1 2" id="KW-0238">DNA-binding</keyword>
<evidence type="ECO:0000256" key="2">
    <source>
        <dbReference type="PROSITE-ProRule" id="PRU00335"/>
    </source>
</evidence>
<dbReference type="PROSITE" id="PS50977">
    <property type="entry name" value="HTH_TETR_2"/>
    <property type="match status" value="1"/>
</dbReference>
<feature type="domain" description="HTH tetR-type" evidence="3">
    <location>
        <begin position="14"/>
        <end position="74"/>
    </location>
</feature>
<proteinExistence type="predicted"/>
<reference evidence="4 5" key="1">
    <citation type="journal article" date="2009" name="Int. J. Syst. Evol. Microbiol.">
        <title>Nocardioides caeni sp. nov., isolated from wastewater.</title>
        <authorList>
            <person name="Yoon J.H."/>
            <person name="Kang S.J."/>
            <person name="Park S."/>
            <person name="Kim W."/>
            <person name="Oh T.K."/>
        </authorList>
    </citation>
    <scope>NUCLEOTIDE SEQUENCE [LARGE SCALE GENOMIC DNA]</scope>
    <source>
        <strain evidence="4 5">DSM 23134</strain>
    </source>
</reference>
<dbReference type="PRINTS" id="PR00455">
    <property type="entry name" value="HTHTETR"/>
</dbReference>
<dbReference type="Gene3D" id="1.10.357.10">
    <property type="entry name" value="Tetracycline Repressor, domain 2"/>
    <property type="match status" value="1"/>
</dbReference>